<accession>A0A0N7BSL1</accession>
<sequence>MVNGIAIETSGEVWANIIISLYNNNFDYLNDKHRNMMYDLLSLSKSRK</sequence>
<organism evidence="1">
    <name type="scientific">Clostridium perfringens</name>
    <dbReference type="NCBI Taxonomy" id="1502"/>
    <lineage>
        <taxon>Bacteria</taxon>
        <taxon>Bacillati</taxon>
        <taxon>Bacillota</taxon>
        <taxon>Clostridia</taxon>
        <taxon>Eubacteriales</taxon>
        <taxon>Clostridiaceae</taxon>
        <taxon>Clostridium</taxon>
    </lineage>
</organism>
<evidence type="ECO:0000313" key="1">
    <source>
        <dbReference type="EMBL" id="AKF16575.1"/>
    </source>
</evidence>
<reference evidence="1" key="1">
    <citation type="journal article" date="2015" name="PLoS ONE">
        <title>A Novel Pore-Forming Toxin in Type A Clostridium perfringens Is Associated with Both Fatal Canine Hemorrhagic Gastroenteritis and Fatal Foal Necrotizing Enterocolitis.</title>
        <authorList>
            <person name="Gohari I.M."/>
            <person name="Parreira V.R."/>
            <person name="Nowell V.J."/>
            <person name="Nicholson V.M."/>
            <person name="Oliphant K."/>
            <person name="Prescott J.F."/>
        </authorList>
    </citation>
    <scope>NUCLEOTIDE SEQUENCE</scope>
    <source>
        <strain evidence="1">JP718</strain>
        <plasmid evidence="1">pCP718netF</plasmid>
    </source>
</reference>
<name>A0A0N7BSL1_CLOPF</name>
<keyword evidence="1" id="KW-0614">Plasmid</keyword>
<dbReference type="EMBL" id="KP739975">
    <property type="protein sequence ID" value="AKF16575.1"/>
    <property type="molecule type" value="Genomic_DNA"/>
</dbReference>
<geneLocation type="plasmid" evidence="1">
    <name>pCP718netF</name>
</geneLocation>
<protein>
    <submittedName>
        <fullName evidence="1">Uncharacterized protein</fullName>
    </submittedName>
</protein>
<dbReference type="AlphaFoldDB" id="A0A0N7BSL1"/>
<proteinExistence type="predicted"/>